<dbReference type="STRING" id="1122213.GCA_000423365_02137"/>
<dbReference type="GO" id="GO:0016491">
    <property type="term" value="F:oxidoreductase activity"/>
    <property type="evidence" value="ECO:0007669"/>
    <property type="project" value="UniProtKB-KW"/>
</dbReference>
<dbReference type="AlphaFoldDB" id="A0A2R4MB67"/>
<evidence type="ECO:0000313" key="2">
    <source>
        <dbReference type="EMBL" id="AVX03194.1"/>
    </source>
</evidence>
<dbReference type="KEGG" id="mmyr:MXMO3_00661"/>
<dbReference type="SUPFAM" id="SSF51735">
    <property type="entry name" value="NAD(P)-binding Rossmann-fold domains"/>
    <property type="match status" value="1"/>
</dbReference>
<dbReference type="InterPro" id="IPR002347">
    <property type="entry name" value="SDR_fam"/>
</dbReference>
<organism evidence="2 3">
    <name type="scientific">Maritalea myrionectae</name>
    <dbReference type="NCBI Taxonomy" id="454601"/>
    <lineage>
        <taxon>Bacteria</taxon>
        <taxon>Pseudomonadati</taxon>
        <taxon>Pseudomonadota</taxon>
        <taxon>Alphaproteobacteria</taxon>
        <taxon>Hyphomicrobiales</taxon>
        <taxon>Devosiaceae</taxon>
        <taxon>Maritalea</taxon>
    </lineage>
</organism>
<dbReference type="Proteomes" id="UP000258927">
    <property type="component" value="Chromosome"/>
</dbReference>
<dbReference type="Pfam" id="PF00106">
    <property type="entry name" value="adh_short"/>
    <property type="match status" value="1"/>
</dbReference>
<evidence type="ECO:0000256" key="1">
    <source>
        <dbReference type="ARBA" id="ARBA00023002"/>
    </source>
</evidence>
<dbReference type="Gene3D" id="3.40.50.720">
    <property type="entry name" value="NAD(P)-binding Rossmann-like Domain"/>
    <property type="match status" value="1"/>
</dbReference>
<dbReference type="InterPro" id="IPR036291">
    <property type="entry name" value="NAD(P)-bd_dom_sf"/>
</dbReference>
<proteinExistence type="predicted"/>
<dbReference type="RefSeq" id="WP_117394928.1">
    <property type="nucleotide sequence ID" value="NZ_CP021330.1"/>
</dbReference>
<keyword evidence="1" id="KW-0560">Oxidoreductase</keyword>
<reference evidence="2 3" key="1">
    <citation type="submission" date="2017-05" db="EMBL/GenBank/DDBJ databases">
        <title>Genome Analysis of Maritalea myrionectae HL2708#5.</title>
        <authorList>
            <consortium name="Cotde Inc.-PKNU"/>
            <person name="Jang D."/>
            <person name="Oh H.-M."/>
        </authorList>
    </citation>
    <scope>NUCLEOTIDE SEQUENCE [LARGE SCALE GENOMIC DNA]</scope>
    <source>
        <strain evidence="2 3">HL2708#5</strain>
    </source>
</reference>
<sequence>MSTQLLPFGKKGWNYGRVPDLSGRHYAITGGNTGIGFETAKMLLQNNAQVTIFCRSEERTRQAVRELADFRSVNAKIEYELMDLANLETVRMAADRFVGFHEKLDGLINNTSIVMVPERVETPQGFELQMGANHFGHFLFSSLLFDLIQKGNGRVVTVSSVAHRWGAEKIDFDDLHFEKNYTPMAAFGQSKLANIMFMLELNRRLLAQERPVNGFLCHPGYAATNAQRVGSGFFTRIGLEVMNVMFAHSPFHGAKSQVLALTDPDAKPGLFYGPTKMRGLSGPVGVTPISHAAVDHEAASRLWDVSEELTGAEWNLPPVGSAAN</sequence>
<dbReference type="PRINTS" id="PR00081">
    <property type="entry name" value="GDHRDH"/>
</dbReference>
<keyword evidence="3" id="KW-1185">Reference proteome</keyword>
<protein>
    <submittedName>
        <fullName evidence="2">Putative oxidoreductase</fullName>
    </submittedName>
</protein>
<gene>
    <name evidence="2" type="ORF">MXMO3_00661</name>
</gene>
<dbReference type="EMBL" id="CP021330">
    <property type="protein sequence ID" value="AVX03194.1"/>
    <property type="molecule type" value="Genomic_DNA"/>
</dbReference>
<name>A0A2R4MB67_9HYPH</name>
<dbReference type="PANTHER" id="PTHR43157">
    <property type="entry name" value="PHOSPHATIDYLINOSITOL-GLYCAN BIOSYNTHESIS CLASS F PROTEIN-RELATED"/>
    <property type="match status" value="1"/>
</dbReference>
<accession>A0A2R4MB67</accession>
<evidence type="ECO:0000313" key="3">
    <source>
        <dbReference type="Proteomes" id="UP000258927"/>
    </source>
</evidence>
<dbReference type="PANTHER" id="PTHR43157:SF31">
    <property type="entry name" value="PHOSPHATIDYLINOSITOL-GLYCAN BIOSYNTHESIS CLASS F PROTEIN"/>
    <property type="match status" value="1"/>
</dbReference>